<accession>A0ABV0XXB6</accession>
<dbReference type="Proteomes" id="UP001469553">
    <property type="component" value="Unassembled WGS sequence"/>
</dbReference>
<keyword evidence="3" id="KW-1185">Reference proteome</keyword>
<protein>
    <submittedName>
        <fullName evidence="2">Uncharacterized protein</fullName>
    </submittedName>
</protein>
<reference evidence="2 3" key="1">
    <citation type="submission" date="2021-06" db="EMBL/GenBank/DDBJ databases">
        <authorList>
            <person name="Palmer J.M."/>
        </authorList>
    </citation>
    <scope>NUCLEOTIDE SEQUENCE [LARGE SCALE GENOMIC DNA]</scope>
    <source>
        <strain evidence="2 3">AS_MEX2019</strain>
        <tissue evidence="2">Muscle</tissue>
    </source>
</reference>
<comment type="caution">
    <text evidence="2">The sequence shown here is derived from an EMBL/GenBank/DDBJ whole genome shotgun (WGS) entry which is preliminary data.</text>
</comment>
<organism evidence="2 3">
    <name type="scientific">Ameca splendens</name>
    <dbReference type="NCBI Taxonomy" id="208324"/>
    <lineage>
        <taxon>Eukaryota</taxon>
        <taxon>Metazoa</taxon>
        <taxon>Chordata</taxon>
        <taxon>Craniata</taxon>
        <taxon>Vertebrata</taxon>
        <taxon>Euteleostomi</taxon>
        <taxon>Actinopterygii</taxon>
        <taxon>Neopterygii</taxon>
        <taxon>Teleostei</taxon>
        <taxon>Neoteleostei</taxon>
        <taxon>Acanthomorphata</taxon>
        <taxon>Ovalentaria</taxon>
        <taxon>Atherinomorphae</taxon>
        <taxon>Cyprinodontiformes</taxon>
        <taxon>Goodeidae</taxon>
        <taxon>Ameca</taxon>
    </lineage>
</organism>
<feature type="region of interest" description="Disordered" evidence="1">
    <location>
        <begin position="1"/>
        <end position="25"/>
    </location>
</feature>
<proteinExistence type="predicted"/>
<evidence type="ECO:0000313" key="3">
    <source>
        <dbReference type="Proteomes" id="UP001469553"/>
    </source>
</evidence>
<name>A0ABV0XXB6_9TELE</name>
<dbReference type="EMBL" id="JAHRIP010017446">
    <property type="protein sequence ID" value="MEQ2286153.1"/>
    <property type="molecule type" value="Genomic_DNA"/>
</dbReference>
<gene>
    <name evidence="2" type="ORF">AMECASPLE_039291</name>
</gene>
<sequence>MVFTHRHCSKEGPAETVLPEATQEVKPSKGAAGHLQHCHHSICPVIIHLILVWLIHKTGQSGLQRESSGLTFPPSRTYTGLGSGKGQLKLLQTPHTLHINCLGFYLQVAPQIAVC</sequence>
<evidence type="ECO:0000256" key="1">
    <source>
        <dbReference type="SAM" id="MobiDB-lite"/>
    </source>
</evidence>
<evidence type="ECO:0000313" key="2">
    <source>
        <dbReference type="EMBL" id="MEQ2286153.1"/>
    </source>
</evidence>